<dbReference type="InterPro" id="IPR050425">
    <property type="entry name" value="NAD(P)_dehydrat-like"/>
</dbReference>
<accession>A0AAD1XHN8</accession>
<evidence type="ECO:0000259" key="3">
    <source>
        <dbReference type="Pfam" id="PF01073"/>
    </source>
</evidence>
<keyword evidence="1 2" id="KW-0560">Oxidoreductase</keyword>
<organism evidence="4 5">
    <name type="scientific">Euplotes crassus</name>
    <dbReference type="NCBI Taxonomy" id="5936"/>
    <lineage>
        <taxon>Eukaryota</taxon>
        <taxon>Sar</taxon>
        <taxon>Alveolata</taxon>
        <taxon>Ciliophora</taxon>
        <taxon>Intramacronucleata</taxon>
        <taxon>Spirotrichea</taxon>
        <taxon>Hypotrichia</taxon>
        <taxon>Euplotida</taxon>
        <taxon>Euplotidae</taxon>
        <taxon>Moneuplotes</taxon>
    </lineage>
</organism>
<evidence type="ECO:0000313" key="4">
    <source>
        <dbReference type="EMBL" id="CAI2372939.1"/>
    </source>
</evidence>
<evidence type="ECO:0000256" key="2">
    <source>
        <dbReference type="RuleBase" id="RU004475"/>
    </source>
</evidence>
<proteinExistence type="inferred from homology"/>
<dbReference type="PANTHER" id="PTHR10366">
    <property type="entry name" value="NAD DEPENDENT EPIMERASE/DEHYDRATASE"/>
    <property type="match status" value="1"/>
</dbReference>
<sequence>MESDKPLVLVTGASGYVAGWAIVKLLNSGKYRVRGTVRDTKNEDKLEPLKNALQEKCGDNFENFEFAEAELCDFTSIKLAMEDVTYVLHLASPMASSTGKDEENEVIKPAIEGNVNVLNACIGSTVQRVVITSSGLTICDHKKGEGVYSHDSFVEEDKSLDAYSKSKIRAEQAAITLVEDLEEKGKRTFDIMFIHPGGISGRPLVPQFKGESIKMFAQILDGQFSRVPKVYYPMVDVQDTAQAHINAIEYGTHLGRYPLANGTHKFKDLCTIMKDKYGPMGYKASDKELCKTAVFVGSLFSKDVKNIYFHWEIKAELDGEYAKNELHLDDYISAEDSIIDTCDFLIENSFVKEPKKKKGFFG</sequence>
<dbReference type="Proteomes" id="UP001295684">
    <property type="component" value="Unassembled WGS sequence"/>
</dbReference>
<evidence type="ECO:0000313" key="5">
    <source>
        <dbReference type="Proteomes" id="UP001295684"/>
    </source>
</evidence>
<dbReference type="EMBL" id="CAMPGE010014257">
    <property type="protein sequence ID" value="CAI2372939.1"/>
    <property type="molecule type" value="Genomic_DNA"/>
</dbReference>
<evidence type="ECO:0000256" key="1">
    <source>
        <dbReference type="ARBA" id="ARBA00023002"/>
    </source>
</evidence>
<keyword evidence="5" id="KW-1185">Reference proteome</keyword>
<dbReference type="InterPro" id="IPR002225">
    <property type="entry name" value="3Beta_OHSteriod_DH/Estase"/>
</dbReference>
<feature type="domain" description="3-beta hydroxysteroid dehydrogenase/isomerase" evidence="3">
    <location>
        <begin position="9"/>
        <end position="176"/>
    </location>
</feature>
<protein>
    <recommendedName>
        <fullName evidence="3">3-beta hydroxysteroid dehydrogenase/isomerase domain-containing protein</fullName>
    </recommendedName>
</protein>
<dbReference type="InterPro" id="IPR036291">
    <property type="entry name" value="NAD(P)-bd_dom_sf"/>
</dbReference>
<dbReference type="SUPFAM" id="SSF51735">
    <property type="entry name" value="NAD(P)-binding Rossmann-fold domains"/>
    <property type="match status" value="1"/>
</dbReference>
<dbReference type="Pfam" id="PF01073">
    <property type="entry name" value="3Beta_HSD"/>
    <property type="match status" value="1"/>
</dbReference>
<gene>
    <name evidence="4" type="ORF">ECRASSUSDP1_LOCUS14276</name>
</gene>
<reference evidence="4" key="1">
    <citation type="submission" date="2023-07" db="EMBL/GenBank/DDBJ databases">
        <authorList>
            <consortium name="AG Swart"/>
            <person name="Singh M."/>
            <person name="Singh A."/>
            <person name="Seah K."/>
            <person name="Emmerich C."/>
        </authorList>
    </citation>
    <scope>NUCLEOTIDE SEQUENCE</scope>
    <source>
        <strain evidence="4">DP1</strain>
    </source>
</reference>
<comment type="caution">
    <text evidence="4">The sequence shown here is derived from an EMBL/GenBank/DDBJ whole genome shotgun (WGS) entry which is preliminary data.</text>
</comment>
<dbReference type="GO" id="GO:0006694">
    <property type="term" value="P:steroid biosynthetic process"/>
    <property type="evidence" value="ECO:0007669"/>
    <property type="project" value="InterPro"/>
</dbReference>
<comment type="similarity">
    <text evidence="2">Belongs to the 3-beta-HSD family.</text>
</comment>
<dbReference type="AlphaFoldDB" id="A0AAD1XHN8"/>
<name>A0AAD1XHN8_EUPCR</name>
<dbReference type="PANTHER" id="PTHR10366:SF564">
    <property type="entry name" value="STEROL-4-ALPHA-CARBOXYLATE 3-DEHYDROGENASE, DECARBOXYLATING"/>
    <property type="match status" value="1"/>
</dbReference>
<dbReference type="Gene3D" id="3.40.50.720">
    <property type="entry name" value="NAD(P)-binding Rossmann-like Domain"/>
    <property type="match status" value="1"/>
</dbReference>
<dbReference type="GO" id="GO:0016616">
    <property type="term" value="F:oxidoreductase activity, acting on the CH-OH group of donors, NAD or NADP as acceptor"/>
    <property type="evidence" value="ECO:0007669"/>
    <property type="project" value="InterPro"/>
</dbReference>